<accession>A0ABV3XI82</accession>
<feature type="compositionally biased region" description="Basic and acidic residues" evidence="1">
    <location>
        <begin position="26"/>
        <end position="45"/>
    </location>
</feature>
<reference evidence="2 3" key="1">
    <citation type="submission" date="2024-06" db="EMBL/GenBank/DDBJ databases">
        <title>Draft genome sequence of Geodermatophilus badlandi, a novel member of the Geodermatophilaceae isolated from badland sedimentary rocks in the Red desert, Wyoming, USA.</title>
        <authorList>
            <person name="Ben Tekaya S."/>
            <person name="Nouioui I."/>
            <person name="Flores G.M."/>
            <person name="Shaal M.N."/>
            <person name="Bredoire F."/>
            <person name="Basile F."/>
            <person name="Van Diepen L."/>
            <person name="Ward N.L."/>
        </authorList>
    </citation>
    <scope>NUCLEOTIDE SEQUENCE [LARGE SCALE GENOMIC DNA]</scope>
    <source>
        <strain evidence="2 3">WL48A</strain>
    </source>
</reference>
<feature type="compositionally biased region" description="Acidic residues" evidence="1">
    <location>
        <begin position="46"/>
        <end position="56"/>
    </location>
</feature>
<evidence type="ECO:0000313" key="2">
    <source>
        <dbReference type="EMBL" id="MEX5720296.1"/>
    </source>
</evidence>
<comment type="caution">
    <text evidence="2">The sequence shown here is derived from an EMBL/GenBank/DDBJ whole genome shotgun (WGS) entry which is preliminary data.</text>
</comment>
<evidence type="ECO:0000313" key="3">
    <source>
        <dbReference type="Proteomes" id="UP001560045"/>
    </source>
</evidence>
<evidence type="ECO:0000256" key="1">
    <source>
        <dbReference type="SAM" id="MobiDB-lite"/>
    </source>
</evidence>
<dbReference type="Proteomes" id="UP001560045">
    <property type="component" value="Unassembled WGS sequence"/>
</dbReference>
<protein>
    <recommendedName>
        <fullName evidence="4">Nucleotide exchange factor GrpE</fullName>
    </recommendedName>
</protein>
<name>A0ABV3XI82_9ACTN</name>
<gene>
    <name evidence="2" type="ORF">ABQ292_18190</name>
</gene>
<keyword evidence="3" id="KW-1185">Reference proteome</keyword>
<proteinExistence type="predicted"/>
<dbReference type="EMBL" id="JBFNXQ010000066">
    <property type="protein sequence ID" value="MEX5720296.1"/>
    <property type="molecule type" value="Genomic_DNA"/>
</dbReference>
<sequence length="56" mass="6069">MTQNPPQRADALAGEQVPTNRTSDAGAERDADERADIREDRRTTQDLDDGELGGEG</sequence>
<organism evidence="2 3">
    <name type="scientific">Geodermatophilus maliterrae</name>
    <dbReference type="NCBI Taxonomy" id="3162531"/>
    <lineage>
        <taxon>Bacteria</taxon>
        <taxon>Bacillati</taxon>
        <taxon>Actinomycetota</taxon>
        <taxon>Actinomycetes</taxon>
        <taxon>Geodermatophilales</taxon>
        <taxon>Geodermatophilaceae</taxon>
        <taxon>Geodermatophilus</taxon>
    </lineage>
</organism>
<feature type="region of interest" description="Disordered" evidence="1">
    <location>
        <begin position="1"/>
        <end position="56"/>
    </location>
</feature>
<dbReference type="RefSeq" id="WP_369208982.1">
    <property type="nucleotide sequence ID" value="NZ_JBFNXQ010000066.1"/>
</dbReference>
<evidence type="ECO:0008006" key="4">
    <source>
        <dbReference type="Google" id="ProtNLM"/>
    </source>
</evidence>